<reference evidence="4" key="1">
    <citation type="journal article" date="2017" name="Acta Aliment.">
        <title>Plant polysaccharide degrading enzyme system of Thermpbifida cellulosilytica TB100 revealed by de novo genome project data.</title>
        <authorList>
            <person name="Toth A."/>
            <person name="Baka E."/>
            <person name="Luzics S."/>
            <person name="Bata-Vidacs I."/>
            <person name="Nagy I."/>
            <person name="Balint B."/>
            <person name="Herceg R."/>
            <person name="Olasz F."/>
            <person name="Wilk T."/>
            <person name="Nagy T."/>
            <person name="Kriszt B."/>
            <person name="Nagy I."/>
            <person name="Kukolya J."/>
        </authorList>
    </citation>
    <scope>NUCLEOTIDE SEQUENCE [LARGE SCALE GENOMIC DNA]</scope>
    <source>
        <strain evidence="4">TB100</strain>
    </source>
</reference>
<dbReference type="InterPro" id="IPR012551">
    <property type="entry name" value="DUF1707_SHOCT-like"/>
</dbReference>
<keyword evidence="1" id="KW-1133">Transmembrane helix</keyword>
<feature type="domain" description="DUF1707" evidence="2">
    <location>
        <begin position="8"/>
        <end position="60"/>
    </location>
</feature>
<evidence type="ECO:0000256" key="1">
    <source>
        <dbReference type="SAM" id="Phobius"/>
    </source>
</evidence>
<dbReference type="PANTHER" id="PTHR40763:SF4">
    <property type="entry name" value="DUF1707 DOMAIN-CONTAINING PROTEIN"/>
    <property type="match status" value="1"/>
</dbReference>
<dbReference type="PANTHER" id="PTHR40763">
    <property type="entry name" value="MEMBRANE PROTEIN-RELATED"/>
    <property type="match status" value="1"/>
</dbReference>
<evidence type="ECO:0000259" key="2">
    <source>
        <dbReference type="Pfam" id="PF08044"/>
    </source>
</evidence>
<gene>
    <name evidence="3" type="ORF">AC529_16485</name>
</gene>
<dbReference type="EMBL" id="LGEM01000116">
    <property type="protein sequence ID" value="KUP95661.1"/>
    <property type="molecule type" value="Genomic_DNA"/>
</dbReference>
<evidence type="ECO:0000313" key="3">
    <source>
        <dbReference type="EMBL" id="KUP95661.1"/>
    </source>
</evidence>
<dbReference type="OrthoDB" id="3748531at2"/>
<accession>A0A147KED4</accession>
<keyword evidence="4" id="KW-1185">Reference proteome</keyword>
<organism evidence="3 4">
    <name type="scientific">Thermobifida cellulosilytica TB100</name>
    <dbReference type="NCBI Taxonomy" id="665004"/>
    <lineage>
        <taxon>Bacteria</taxon>
        <taxon>Bacillati</taxon>
        <taxon>Actinomycetota</taxon>
        <taxon>Actinomycetes</taxon>
        <taxon>Streptosporangiales</taxon>
        <taxon>Nocardiopsidaceae</taxon>
        <taxon>Thermobifida</taxon>
    </lineage>
</organism>
<keyword evidence="1" id="KW-0472">Membrane</keyword>
<sequence>MSESSPHVRASDADRERVAERLREHFTQGRLDEDELAERVAAAYRARTLGELAVLTEDLPGHDLADLPGRVAGALAGTRRQHPPVALGPWLVGGGVGALLATVATVLLVLGGEPVFYVAAAGLWGAAVVLGAAALWIQASRRG</sequence>
<dbReference type="RefSeq" id="WP_068756764.1">
    <property type="nucleotide sequence ID" value="NZ_KQ950182.1"/>
</dbReference>
<name>A0A147KED4_THECS</name>
<dbReference type="Pfam" id="PF08044">
    <property type="entry name" value="DUF1707"/>
    <property type="match status" value="1"/>
</dbReference>
<comment type="caution">
    <text evidence="3">The sequence shown here is derived from an EMBL/GenBank/DDBJ whole genome shotgun (WGS) entry which is preliminary data.</text>
</comment>
<dbReference type="AlphaFoldDB" id="A0A147KED4"/>
<dbReference type="Proteomes" id="UP000074382">
    <property type="component" value="Unassembled WGS sequence"/>
</dbReference>
<keyword evidence="1" id="KW-0812">Transmembrane</keyword>
<feature type="transmembrane region" description="Helical" evidence="1">
    <location>
        <begin position="116"/>
        <end position="137"/>
    </location>
</feature>
<dbReference type="STRING" id="665004.AC529_16485"/>
<evidence type="ECO:0000313" key="4">
    <source>
        <dbReference type="Proteomes" id="UP000074382"/>
    </source>
</evidence>
<feature type="transmembrane region" description="Helical" evidence="1">
    <location>
        <begin position="87"/>
        <end position="110"/>
    </location>
</feature>
<proteinExistence type="predicted"/>
<protein>
    <recommendedName>
        <fullName evidence="2">DUF1707 domain-containing protein</fullName>
    </recommendedName>
</protein>
<dbReference type="PATRIC" id="fig|665004.4.peg.2747"/>